<dbReference type="InterPro" id="IPR036390">
    <property type="entry name" value="WH_DNA-bd_sf"/>
</dbReference>
<evidence type="ECO:0000256" key="3">
    <source>
        <dbReference type="ARBA" id="ARBA00023163"/>
    </source>
</evidence>
<protein>
    <submittedName>
        <fullName evidence="5">HTH-type transcriptional activator hxlR</fullName>
    </submittedName>
</protein>
<evidence type="ECO:0000313" key="5">
    <source>
        <dbReference type="EMBL" id="SUB89909.1"/>
    </source>
</evidence>
<accession>A0A379EBL1</accession>
<organism evidence="5 6">
    <name type="scientific">Porphyromonas macacae</name>
    <dbReference type="NCBI Taxonomy" id="28115"/>
    <lineage>
        <taxon>Bacteria</taxon>
        <taxon>Pseudomonadati</taxon>
        <taxon>Bacteroidota</taxon>
        <taxon>Bacteroidia</taxon>
        <taxon>Bacteroidales</taxon>
        <taxon>Porphyromonadaceae</taxon>
        <taxon>Porphyromonas</taxon>
    </lineage>
</organism>
<dbReference type="PROSITE" id="PS51118">
    <property type="entry name" value="HTH_HXLR"/>
    <property type="match status" value="1"/>
</dbReference>
<keyword evidence="1" id="KW-0805">Transcription regulation</keyword>
<evidence type="ECO:0000256" key="1">
    <source>
        <dbReference type="ARBA" id="ARBA00023015"/>
    </source>
</evidence>
<dbReference type="Gene3D" id="1.10.10.10">
    <property type="entry name" value="Winged helix-like DNA-binding domain superfamily/Winged helix DNA-binding domain"/>
    <property type="match status" value="1"/>
</dbReference>
<feature type="domain" description="HTH hxlR-type" evidence="4">
    <location>
        <begin position="28"/>
        <end position="122"/>
    </location>
</feature>
<keyword evidence="2" id="KW-0238">DNA-binding</keyword>
<dbReference type="InterPro" id="IPR036388">
    <property type="entry name" value="WH-like_DNA-bd_sf"/>
</dbReference>
<reference evidence="5 6" key="1">
    <citation type="submission" date="2018-06" db="EMBL/GenBank/DDBJ databases">
        <authorList>
            <consortium name="Pathogen Informatics"/>
            <person name="Doyle S."/>
        </authorList>
    </citation>
    <scope>NUCLEOTIDE SEQUENCE [LARGE SCALE GENOMIC DNA]</scope>
    <source>
        <strain evidence="5 6">NCTC11632</strain>
    </source>
</reference>
<keyword evidence="3" id="KW-0804">Transcription</keyword>
<dbReference type="Proteomes" id="UP000254156">
    <property type="component" value="Unassembled WGS sequence"/>
</dbReference>
<dbReference type="InterPro" id="IPR002577">
    <property type="entry name" value="HTH_HxlR"/>
</dbReference>
<dbReference type="AlphaFoldDB" id="A0A379EBL1"/>
<dbReference type="Pfam" id="PF01638">
    <property type="entry name" value="HxlR"/>
    <property type="match status" value="1"/>
</dbReference>
<sequence>MVQILLLVLLIFKEKKITMEQKISNADCPVRKSMQIFAGKWTLLIIFQINHRVIRYGELKRAIPGISEKMLIEELKFLCNKGFIKKKQYPEVPPRVEYSLTPLGEKVLPIIDEIAKFGMENL</sequence>
<evidence type="ECO:0000256" key="2">
    <source>
        <dbReference type="ARBA" id="ARBA00023125"/>
    </source>
</evidence>
<dbReference type="EMBL" id="UGTF01000002">
    <property type="protein sequence ID" value="SUB89909.1"/>
    <property type="molecule type" value="Genomic_DNA"/>
</dbReference>
<dbReference type="PANTHER" id="PTHR33204">
    <property type="entry name" value="TRANSCRIPTIONAL REGULATOR, MARR FAMILY"/>
    <property type="match status" value="1"/>
</dbReference>
<evidence type="ECO:0000313" key="6">
    <source>
        <dbReference type="Proteomes" id="UP000254156"/>
    </source>
</evidence>
<gene>
    <name evidence="5" type="primary">hxlR</name>
    <name evidence="5" type="ORF">NCTC11632_02040</name>
</gene>
<name>A0A379EBL1_9PORP</name>
<proteinExistence type="predicted"/>
<evidence type="ECO:0000259" key="4">
    <source>
        <dbReference type="PROSITE" id="PS51118"/>
    </source>
</evidence>
<dbReference type="GO" id="GO:0003677">
    <property type="term" value="F:DNA binding"/>
    <property type="evidence" value="ECO:0007669"/>
    <property type="project" value="UniProtKB-KW"/>
</dbReference>
<dbReference type="SUPFAM" id="SSF46785">
    <property type="entry name" value="Winged helix' DNA-binding domain"/>
    <property type="match status" value="1"/>
</dbReference>